<evidence type="ECO:0000313" key="3">
    <source>
        <dbReference type="Proteomes" id="UP000524404"/>
    </source>
</evidence>
<name>A0A841ETY8_9BACT</name>
<sequence length="416" mass="47053">MTPTSEFHISQQTHKLERLSQIAFSEGFPLALWQLPQSTEKQLIIDLSGSTQRTKIDLDELPAGFVMSPFQGESLFLRGDLYYRFDTNNHEVEDAIKGKTLEAEVFERKYLDYSEEDKVNSPTKNNIKNQQVHISESTLEKWDGGLYNEMIFAEMVSKAIIAIENGEMQKVVLSRTKNVTLPESFEVIDAFQKLCKAYPNAFVSLVYLPEFEAIWLGATPETLVSVDAQGIFKTMSLAGTQSAIGDNGEMLSPISIRWSHKEIEEQAFVSRYVIECFKKIRLREYCESGPKTVQAGNLMHLRTDFKVDTKALNFPQLGTVMLELLHPTSAVCGMPKNAALRLIAETELHNREFYSGFLGPVNVQDESYLFVNLRTVKIQGNHATFFAGCGITADSNPVKEWYETEMKSQTLINIIL</sequence>
<dbReference type="GO" id="GO:0008909">
    <property type="term" value="F:isochorismate synthase activity"/>
    <property type="evidence" value="ECO:0007669"/>
    <property type="project" value="UniProtKB-EC"/>
</dbReference>
<evidence type="ECO:0000259" key="1">
    <source>
        <dbReference type="Pfam" id="PF00425"/>
    </source>
</evidence>
<dbReference type="AlphaFoldDB" id="A0A841ETY8"/>
<feature type="domain" description="Chorismate-utilising enzyme C-terminal" evidence="1">
    <location>
        <begin position="151"/>
        <end position="407"/>
    </location>
</feature>
<gene>
    <name evidence="2" type="ORF">HNP25_002770</name>
</gene>
<protein>
    <submittedName>
        <fullName evidence="2">Isochorismate synthase</fullName>
        <ecNumber evidence="2">5.4.4.2</ecNumber>
    </submittedName>
</protein>
<dbReference type="InterPro" id="IPR005801">
    <property type="entry name" value="ADC_synthase"/>
</dbReference>
<accession>A0A841ETY8</accession>
<dbReference type="EC" id="5.4.4.2" evidence="2"/>
<comment type="caution">
    <text evidence="2">The sequence shown here is derived from an EMBL/GenBank/DDBJ whole genome shotgun (WGS) entry which is preliminary data.</text>
</comment>
<dbReference type="Gene3D" id="3.60.120.10">
    <property type="entry name" value="Anthranilate synthase"/>
    <property type="match status" value="1"/>
</dbReference>
<organism evidence="2 3">
    <name type="scientific">Arcicella rosea</name>
    <dbReference type="NCBI Taxonomy" id="502909"/>
    <lineage>
        <taxon>Bacteria</taxon>
        <taxon>Pseudomonadati</taxon>
        <taxon>Bacteroidota</taxon>
        <taxon>Cytophagia</taxon>
        <taxon>Cytophagales</taxon>
        <taxon>Flectobacillaceae</taxon>
        <taxon>Arcicella</taxon>
    </lineage>
</organism>
<dbReference type="Pfam" id="PF00425">
    <property type="entry name" value="Chorismate_bind"/>
    <property type="match status" value="1"/>
</dbReference>
<reference evidence="2 3" key="1">
    <citation type="submission" date="2020-08" db="EMBL/GenBank/DDBJ databases">
        <title>Functional genomics of gut bacteria from endangered species of beetles.</title>
        <authorList>
            <person name="Carlos-Shanley C."/>
        </authorList>
    </citation>
    <scope>NUCLEOTIDE SEQUENCE [LARGE SCALE GENOMIC DNA]</scope>
    <source>
        <strain evidence="2 3">S00070</strain>
    </source>
</reference>
<dbReference type="PANTHER" id="PTHR42839:SF2">
    <property type="entry name" value="ISOCHORISMATE SYNTHASE ENTC"/>
    <property type="match status" value="1"/>
</dbReference>
<dbReference type="InterPro" id="IPR015890">
    <property type="entry name" value="Chorismate_C"/>
</dbReference>
<keyword evidence="2" id="KW-0413">Isomerase</keyword>
<dbReference type="Proteomes" id="UP000524404">
    <property type="component" value="Unassembled WGS sequence"/>
</dbReference>
<keyword evidence="3" id="KW-1185">Reference proteome</keyword>
<dbReference type="RefSeq" id="WP_184134903.1">
    <property type="nucleotide sequence ID" value="NZ_JACHKT010000019.1"/>
</dbReference>
<dbReference type="SUPFAM" id="SSF56322">
    <property type="entry name" value="ADC synthase"/>
    <property type="match status" value="1"/>
</dbReference>
<dbReference type="EMBL" id="JACHKT010000019">
    <property type="protein sequence ID" value="MBB6004108.1"/>
    <property type="molecule type" value="Genomic_DNA"/>
</dbReference>
<proteinExistence type="predicted"/>
<evidence type="ECO:0000313" key="2">
    <source>
        <dbReference type="EMBL" id="MBB6004108.1"/>
    </source>
</evidence>
<dbReference type="PANTHER" id="PTHR42839">
    <property type="entry name" value="ISOCHORISMATE SYNTHASE ENTC"/>
    <property type="match status" value="1"/>
</dbReference>